<evidence type="ECO:0000313" key="2">
    <source>
        <dbReference type="EMBL" id="GIQ92187.1"/>
    </source>
</evidence>
<feature type="region of interest" description="Disordered" evidence="1">
    <location>
        <begin position="1"/>
        <end position="51"/>
    </location>
</feature>
<accession>A0A9K3GQX4</accession>
<comment type="caution">
    <text evidence="2">The sequence shown here is derived from an EMBL/GenBank/DDBJ whole genome shotgun (WGS) entry which is preliminary data.</text>
</comment>
<feature type="non-terminal residue" evidence="2">
    <location>
        <position position="129"/>
    </location>
</feature>
<gene>
    <name evidence="2" type="ORF">KIPB_015822</name>
</gene>
<feature type="non-terminal residue" evidence="2">
    <location>
        <position position="1"/>
    </location>
</feature>
<dbReference type="AlphaFoldDB" id="A0A9K3GQX4"/>
<keyword evidence="3" id="KW-1185">Reference proteome</keyword>
<proteinExistence type="predicted"/>
<sequence>SVPDRVAGSDEASFHSNGTPDYYGDDDFEDDSFESYGSPSPERVGQPMQREASIVLAGESGIGESVLGDAFLPGFSVGGGMTPEEIEARRLRWERALGTCGSDKPALIFSQAPLCPHDPKHPDATPTLD</sequence>
<name>A0A9K3GQX4_9EUKA</name>
<feature type="compositionally biased region" description="Acidic residues" evidence="1">
    <location>
        <begin position="23"/>
        <end position="33"/>
    </location>
</feature>
<organism evidence="2 3">
    <name type="scientific">Kipferlia bialata</name>
    <dbReference type="NCBI Taxonomy" id="797122"/>
    <lineage>
        <taxon>Eukaryota</taxon>
        <taxon>Metamonada</taxon>
        <taxon>Carpediemonas-like organisms</taxon>
        <taxon>Kipferlia</taxon>
    </lineage>
</organism>
<protein>
    <submittedName>
        <fullName evidence="2">Uncharacterized protein</fullName>
    </submittedName>
</protein>
<dbReference type="Proteomes" id="UP000265618">
    <property type="component" value="Unassembled WGS sequence"/>
</dbReference>
<reference evidence="2 3" key="1">
    <citation type="journal article" date="2018" name="PLoS ONE">
        <title>The draft genome of Kipferlia bialata reveals reductive genome evolution in fornicate parasites.</title>
        <authorList>
            <person name="Tanifuji G."/>
            <person name="Takabayashi S."/>
            <person name="Kume K."/>
            <person name="Takagi M."/>
            <person name="Nakayama T."/>
            <person name="Kamikawa R."/>
            <person name="Inagaki Y."/>
            <person name="Hashimoto T."/>
        </authorList>
    </citation>
    <scope>NUCLEOTIDE SEQUENCE [LARGE SCALE GENOMIC DNA]</scope>
    <source>
        <strain evidence="2">NY0173</strain>
    </source>
</reference>
<evidence type="ECO:0000256" key="1">
    <source>
        <dbReference type="SAM" id="MobiDB-lite"/>
    </source>
</evidence>
<evidence type="ECO:0000313" key="3">
    <source>
        <dbReference type="Proteomes" id="UP000265618"/>
    </source>
</evidence>
<dbReference type="EMBL" id="BDIP01009154">
    <property type="protein sequence ID" value="GIQ92187.1"/>
    <property type="molecule type" value="Genomic_DNA"/>
</dbReference>